<feature type="compositionally biased region" description="Polar residues" evidence="1">
    <location>
        <begin position="231"/>
        <end position="240"/>
    </location>
</feature>
<dbReference type="Proteomes" id="UP000294927">
    <property type="component" value="Unassembled WGS sequence"/>
</dbReference>
<evidence type="ECO:0000313" key="3">
    <source>
        <dbReference type="Proteomes" id="UP000294927"/>
    </source>
</evidence>
<keyword evidence="3" id="KW-1185">Reference proteome</keyword>
<feature type="compositionally biased region" description="Polar residues" evidence="1">
    <location>
        <begin position="114"/>
        <end position="137"/>
    </location>
</feature>
<gene>
    <name evidence="2" type="ORF">CLV71_1289</name>
</gene>
<feature type="region of interest" description="Disordered" evidence="1">
    <location>
        <begin position="1"/>
        <end position="59"/>
    </location>
</feature>
<organism evidence="2 3">
    <name type="scientific">Actinophytocola oryzae</name>
    <dbReference type="NCBI Taxonomy" id="502181"/>
    <lineage>
        <taxon>Bacteria</taxon>
        <taxon>Bacillati</taxon>
        <taxon>Actinomycetota</taxon>
        <taxon>Actinomycetes</taxon>
        <taxon>Pseudonocardiales</taxon>
        <taxon>Pseudonocardiaceae</taxon>
    </lineage>
</organism>
<evidence type="ECO:0000256" key="1">
    <source>
        <dbReference type="SAM" id="MobiDB-lite"/>
    </source>
</evidence>
<feature type="compositionally biased region" description="Polar residues" evidence="1">
    <location>
        <begin position="41"/>
        <end position="50"/>
    </location>
</feature>
<accession>A0A4R7UTE1</accession>
<feature type="region of interest" description="Disordered" evidence="1">
    <location>
        <begin position="114"/>
        <end position="240"/>
    </location>
</feature>
<sequence>MSATHRWSGAAAVKSRSSRSAGLSTPGIVVRGRLRGAVTPQMPSSRISRSTVHRDTTMPSRLSCPHTFRAPYRPRPGPCHTRRISPFNHSFRTARADGLDSRFLAAQYVDGDTSNTVQIGSTPNRSRWVSMNSTSAAVSGRVPGRKTPTRPSESRSPAATHDSPAPAQRSAQHRWSTCRPVSRHRPQPGAPTSATPPDAPQAGQRPDRSARSAHQSAHEAQRPSEPHVPAAQTSTSSVVP</sequence>
<feature type="compositionally biased region" description="Low complexity" evidence="1">
    <location>
        <begin position="8"/>
        <end position="22"/>
    </location>
</feature>
<evidence type="ECO:0000313" key="2">
    <source>
        <dbReference type="EMBL" id="TDV37746.1"/>
    </source>
</evidence>
<dbReference type="AlphaFoldDB" id="A0A4R7UTE1"/>
<name>A0A4R7UTE1_9PSEU</name>
<proteinExistence type="predicted"/>
<reference evidence="2 3" key="1">
    <citation type="submission" date="2019-03" db="EMBL/GenBank/DDBJ databases">
        <title>Genomic Encyclopedia of Archaeal and Bacterial Type Strains, Phase II (KMG-II): from individual species to whole genera.</title>
        <authorList>
            <person name="Goeker M."/>
        </authorList>
    </citation>
    <scope>NUCLEOTIDE SEQUENCE [LARGE SCALE GENOMIC DNA]</scope>
    <source>
        <strain evidence="2 3">DSM 45499</strain>
    </source>
</reference>
<protein>
    <submittedName>
        <fullName evidence="2">Uncharacterized protein</fullName>
    </submittedName>
</protein>
<comment type="caution">
    <text evidence="2">The sequence shown here is derived from an EMBL/GenBank/DDBJ whole genome shotgun (WGS) entry which is preliminary data.</text>
</comment>
<feature type="compositionally biased region" description="Basic and acidic residues" evidence="1">
    <location>
        <begin position="205"/>
        <end position="225"/>
    </location>
</feature>
<dbReference type="EMBL" id="SOCP01000028">
    <property type="protein sequence ID" value="TDV37746.1"/>
    <property type="molecule type" value="Genomic_DNA"/>
</dbReference>